<evidence type="ECO:0000313" key="1">
    <source>
        <dbReference type="EMBL" id="MFE9223378.1"/>
    </source>
</evidence>
<organism evidence="1 2">
    <name type="scientific">Streptomyces massasporeus</name>
    <dbReference type="NCBI Taxonomy" id="67324"/>
    <lineage>
        <taxon>Bacteria</taxon>
        <taxon>Bacillati</taxon>
        <taxon>Actinomycetota</taxon>
        <taxon>Actinomycetes</taxon>
        <taxon>Kitasatosporales</taxon>
        <taxon>Streptomycetaceae</taxon>
        <taxon>Streptomyces</taxon>
    </lineage>
</organism>
<dbReference type="RefSeq" id="WP_358284083.1">
    <property type="nucleotide sequence ID" value="NZ_JBEYGJ010000018.1"/>
</dbReference>
<keyword evidence="2" id="KW-1185">Reference proteome</keyword>
<reference evidence="1 2" key="1">
    <citation type="submission" date="2024-10" db="EMBL/GenBank/DDBJ databases">
        <title>The Natural Products Discovery Center: Release of the First 8490 Sequenced Strains for Exploring Actinobacteria Biosynthetic Diversity.</title>
        <authorList>
            <person name="Kalkreuter E."/>
            <person name="Kautsar S.A."/>
            <person name="Yang D."/>
            <person name="Bader C.D."/>
            <person name="Teijaro C.N."/>
            <person name="Fluegel L."/>
            <person name="Davis C.M."/>
            <person name="Simpson J.R."/>
            <person name="Lauterbach L."/>
            <person name="Steele A.D."/>
            <person name="Gui C."/>
            <person name="Meng S."/>
            <person name="Li G."/>
            <person name="Viehrig K."/>
            <person name="Ye F."/>
            <person name="Su P."/>
            <person name="Kiefer A.F."/>
            <person name="Nichols A."/>
            <person name="Cepeda A.J."/>
            <person name="Yan W."/>
            <person name="Fan B."/>
            <person name="Jiang Y."/>
            <person name="Adhikari A."/>
            <person name="Zheng C.-J."/>
            <person name="Schuster L."/>
            <person name="Cowan T.M."/>
            <person name="Smanski M.J."/>
            <person name="Chevrette M.G."/>
            <person name="De Carvalho L.P.S."/>
            <person name="Shen B."/>
        </authorList>
    </citation>
    <scope>NUCLEOTIDE SEQUENCE [LARGE SCALE GENOMIC DNA]</scope>
    <source>
        <strain evidence="1 2">NPDC007066</strain>
    </source>
</reference>
<dbReference type="EMBL" id="JBIAFP010000001">
    <property type="protein sequence ID" value="MFE9223378.1"/>
    <property type="molecule type" value="Genomic_DNA"/>
</dbReference>
<accession>A0ABW6L5Q4</accession>
<dbReference type="Proteomes" id="UP001601288">
    <property type="component" value="Unassembled WGS sequence"/>
</dbReference>
<proteinExistence type="predicted"/>
<comment type="caution">
    <text evidence="1">The sequence shown here is derived from an EMBL/GenBank/DDBJ whole genome shotgun (WGS) entry which is preliminary data.</text>
</comment>
<gene>
    <name evidence="1" type="ORF">ACFYM3_01840</name>
</gene>
<protein>
    <submittedName>
        <fullName evidence="1">Uncharacterized protein</fullName>
    </submittedName>
</protein>
<evidence type="ECO:0000313" key="2">
    <source>
        <dbReference type="Proteomes" id="UP001601288"/>
    </source>
</evidence>
<name>A0ABW6L5Q4_9ACTN</name>
<sequence>MHISAPHPIWPNPPRLRFTGATAAIHARDLADTAFTSDFTGFRPT</sequence>